<proteinExistence type="predicted"/>
<evidence type="ECO:0000256" key="1">
    <source>
        <dbReference type="ARBA" id="ARBA00023002"/>
    </source>
</evidence>
<evidence type="ECO:0000259" key="3">
    <source>
        <dbReference type="Pfam" id="PF22725"/>
    </source>
</evidence>
<organism evidence="4 5">
    <name type="scientific">Muricoccus roseus</name>
    <dbReference type="NCBI Taxonomy" id="198092"/>
    <lineage>
        <taxon>Bacteria</taxon>
        <taxon>Pseudomonadati</taxon>
        <taxon>Pseudomonadota</taxon>
        <taxon>Alphaproteobacteria</taxon>
        <taxon>Acetobacterales</taxon>
        <taxon>Roseomonadaceae</taxon>
        <taxon>Muricoccus</taxon>
    </lineage>
</organism>
<feature type="domain" description="GFO/IDH/MocA-like oxidoreductase" evidence="3">
    <location>
        <begin position="131"/>
        <end position="251"/>
    </location>
</feature>
<dbReference type="InterPro" id="IPR036291">
    <property type="entry name" value="NAD(P)-bd_dom_sf"/>
</dbReference>
<reference evidence="4 5" key="1">
    <citation type="submission" date="2016-11" db="EMBL/GenBank/DDBJ databases">
        <authorList>
            <person name="Jaros S."/>
            <person name="Januszkiewicz K."/>
            <person name="Wedrychowicz H."/>
        </authorList>
    </citation>
    <scope>NUCLEOTIDE SEQUENCE [LARGE SCALE GENOMIC DNA]</scope>
    <source>
        <strain evidence="4 5">DSM 14916</strain>
    </source>
</reference>
<name>A0A1M6JNT9_9PROT</name>
<dbReference type="Pfam" id="PF01408">
    <property type="entry name" value="GFO_IDH_MocA"/>
    <property type="match status" value="1"/>
</dbReference>
<dbReference type="PANTHER" id="PTHR43818:SF11">
    <property type="entry name" value="BCDNA.GH03377"/>
    <property type="match status" value="1"/>
</dbReference>
<accession>A0A1M6JNT9</accession>
<dbReference type="SUPFAM" id="SSF51735">
    <property type="entry name" value="NAD(P)-binding Rossmann-fold domains"/>
    <property type="match status" value="1"/>
</dbReference>
<dbReference type="STRING" id="198092.SAMN02745194_02693"/>
<evidence type="ECO:0000313" key="4">
    <source>
        <dbReference type="EMBL" id="SHJ48308.1"/>
    </source>
</evidence>
<dbReference type="InterPro" id="IPR000683">
    <property type="entry name" value="Gfo/Idh/MocA-like_OxRdtase_N"/>
</dbReference>
<protein>
    <submittedName>
        <fullName evidence="4">Predicted dehydrogenase</fullName>
    </submittedName>
</protein>
<dbReference type="InterPro" id="IPR055170">
    <property type="entry name" value="GFO_IDH_MocA-like_dom"/>
</dbReference>
<gene>
    <name evidence="4" type="ORF">SAMN02745194_02693</name>
</gene>
<dbReference type="Gene3D" id="3.40.50.720">
    <property type="entry name" value="NAD(P)-binding Rossmann-like Domain"/>
    <property type="match status" value="1"/>
</dbReference>
<dbReference type="InterPro" id="IPR050463">
    <property type="entry name" value="Gfo/Idh/MocA_oxidrdct_glycsds"/>
</dbReference>
<keyword evidence="5" id="KW-1185">Reference proteome</keyword>
<dbReference type="GO" id="GO:0000166">
    <property type="term" value="F:nucleotide binding"/>
    <property type="evidence" value="ECO:0007669"/>
    <property type="project" value="InterPro"/>
</dbReference>
<keyword evidence="1" id="KW-0560">Oxidoreductase</keyword>
<evidence type="ECO:0000313" key="5">
    <source>
        <dbReference type="Proteomes" id="UP000184387"/>
    </source>
</evidence>
<evidence type="ECO:0000259" key="2">
    <source>
        <dbReference type="Pfam" id="PF01408"/>
    </source>
</evidence>
<dbReference type="RefSeq" id="WP_073135516.1">
    <property type="nucleotide sequence ID" value="NZ_FQZF01000014.1"/>
</dbReference>
<dbReference type="Pfam" id="PF22725">
    <property type="entry name" value="GFO_IDH_MocA_C3"/>
    <property type="match status" value="1"/>
</dbReference>
<feature type="domain" description="Gfo/Idh/MocA-like oxidoreductase N-terminal" evidence="2">
    <location>
        <begin position="4"/>
        <end position="122"/>
    </location>
</feature>
<dbReference type="PANTHER" id="PTHR43818">
    <property type="entry name" value="BCDNA.GH03377"/>
    <property type="match status" value="1"/>
</dbReference>
<dbReference type="Proteomes" id="UP000184387">
    <property type="component" value="Unassembled WGS sequence"/>
</dbReference>
<dbReference type="SUPFAM" id="SSF55347">
    <property type="entry name" value="Glyceraldehyde-3-phosphate dehydrogenase-like, C-terminal domain"/>
    <property type="match status" value="1"/>
</dbReference>
<dbReference type="Gene3D" id="3.30.360.10">
    <property type="entry name" value="Dihydrodipicolinate Reductase, domain 2"/>
    <property type="match status" value="1"/>
</dbReference>
<dbReference type="EMBL" id="FQZF01000014">
    <property type="protein sequence ID" value="SHJ48308.1"/>
    <property type="molecule type" value="Genomic_DNA"/>
</dbReference>
<sequence length="325" mass="34461">MLDAALVGMGRWGQTLVNSVQGRNGAGIRFVAGATRSPEKARGWAAEKGLDLLPDLDTVLADPRVRAVVLATPHGQHAEQVIAAARAGKHVFVEKPFTLSRAEAEAAVAACREAGVVLALGHNRRFLPAVAEMKRLLAEGALGTLLHVEGQISGAAADAWKPGMWRADPHESPLGGMGAMGIHMIDMLINLAGPIERVSVISQARVLTIGLDDTTAMLCRFRSGPTGLFATLASAPRVWRVGLFGTQGRLEQRDPETLVFHPREGQGWERRFEPTDIERAELEAFAAAVAGGPAYPLPPEEAIHGVSVFETMIHANASGGPALVP</sequence>
<dbReference type="GO" id="GO:0016491">
    <property type="term" value="F:oxidoreductase activity"/>
    <property type="evidence" value="ECO:0007669"/>
    <property type="project" value="UniProtKB-KW"/>
</dbReference>
<dbReference type="AlphaFoldDB" id="A0A1M6JNT9"/>